<proteinExistence type="predicted"/>
<dbReference type="EMBL" id="BAAAGX010000017">
    <property type="protein sequence ID" value="GAA0255617.1"/>
    <property type="molecule type" value="Genomic_DNA"/>
</dbReference>
<comment type="caution">
    <text evidence="3">The sequence shown here is derived from an EMBL/GenBank/DDBJ whole genome shotgun (WGS) entry which is preliminary data.</text>
</comment>
<feature type="transmembrane region" description="Helical" evidence="2">
    <location>
        <begin position="144"/>
        <end position="166"/>
    </location>
</feature>
<evidence type="ECO:0000256" key="1">
    <source>
        <dbReference type="SAM" id="MobiDB-lite"/>
    </source>
</evidence>
<evidence type="ECO:0000313" key="4">
    <source>
        <dbReference type="Proteomes" id="UP001500967"/>
    </source>
</evidence>
<name>A0ABN0UMW5_9ACTN</name>
<reference evidence="3 4" key="1">
    <citation type="journal article" date="2019" name="Int. J. Syst. Evol. Microbiol.">
        <title>The Global Catalogue of Microorganisms (GCM) 10K type strain sequencing project: providing services to taxonomists for standard genome sequencing and annotation.</title>
        <authorList>
            <consortium name="The Broad Institute Genomics Platform"/>
            <consortium name="The Broad Institute Genome Sequencing Center for Infectious Disease"/>
            <person name="Wu L."/>
            <person name="Ma J."/>
        </authorList>
    </citation>
    <scope>NUCLEOTIDE SEQUENCE [LARGE SCALE GENOMIC DNA]</scope>
    <source>
        <strain evidence="3 4">JCM 10425</strain>
    </source>
</reference>
<evidence type="ECO:0000313" key="3">
    <source>
        <dbReference type="EMBL" id="GAA0255617.1"/>
    </source>
</evidence>
<dbReference type="RefSeq" id="WP_344650951.1">
    <property type="nucleotide sequence ID" value="NZ_BAAAGX010000017.1"/>
</dbReference>
<sequence length="558" mass="61117">MALLTGKQEPSTTTDSGDPTPIAPSAKPRKSRVRTVLRWTFTALALLLVYAALLLPNREYLLTPKAFVRIPVEAVVGAAVLLVLPGRLRRIVATLAGVALGVLTVIKVLDLGFFSVLARPFNVIFDWSFLGNAYDFVEGSYGKAAAIGAMVGALVLLVAVLALMVLAVRRLSTALVEAQPHATKAVAALTVIWFVCAAFGSTVPGLPQTSYTTSLFGYNMFRKVPHALADHKEFQKELAVDAFKNNDRLLAGLQGKDVVFTFIESYGRSAVEDPTYAPQVDAVLDEGSAKLKAAGLTARSGWLTSPTIGGGSWLAHSTFYSGLWIDNEARYRSLTKSDRLTLTRAFKQSDWRSVGVMPGLTGYWPEGEFFGYDKIYDSRNLGFKGPKPQWSAIPDQYLLSKLQRSELSKAGDTPVVAEIETTSSHAPWSYLPKLAEWDEVGDGQATYGGRPRSTKNPDQVRVQYRETIEYSLRTLTGYAEKYLGDDQVLVFLGDHQPVPLIVGQNASWDVPITIVAKDPKVLDRISGWGWTDGIKPATNAPVWKMDAFRDKFLTAFNQ</sequence>
<accession>A0ABN0UMW5</accession>
<feature type="region of interest" description="Disordered" evidence="1">
    <location>
        <begin position="1"/>
        <end position="27"/>
    </location>
</feature>
<evidence type="ECO:0008006" key="5">
    <source>
        <dbReference type="Google" id="ProtNLM"/>
    </source>
</evidence>
<feature type="compositionally biased region" description="Low complexity" evidence="1">
    <location>
        <begin position="10"/>
        <end position="20"/>
    </location>
</feature>
<organism evidence="3 4">
    <name type="scientific">Cryptosporangium japonicum</name>
    <dbReference type="NCBI Taxonomy" id="80872"/>
    <lineage>
        <taxon>Bacteria</taxon>
        <taxon>Bacillati</taxon>
        <taxon>Actinomycetota</taxon>
        <taxon>Actinomycetes</taxon>
        <taxon>Cryptosporangiales</taxon>
        <taxon>Cryptosporangiaceae</taxon>
        <taxon>Cryptosporangium</taxon>
    </lineage>
</organism>
<feature type="transmembrane region" description="Helical" evidence="2">
    <location>
        <begin position="91"/>
        <end position="118"/>
    </location>
</feature>
<feature type="transmembrane region" description="Helical" evidence="2">
    <location>
        <begin position="36"/>
        <end position="54"/>
    </location>
</feature>
<feature type="transmembrane region" description="Helical" evidence="2">
    <location>
        <begin position="66"/>
        <end position="84"/>
    </location>
</feature>
<dbReference type="InterPro" id="IPR017850">
    <property type="entry name" value="Alkaline_phosphatase_core_sf"/>
</dbReference>
<dbReference type="Proteomes" id="UP001500967">
    <property type="component" value="Unassembled WGS sequence"/>
</dbReference>
<protein>
    <recommendedName>
        <fullName evidence="5">Sulfatase</fullName>
    </recommendedName>
</protein>
<keyword evidence="2" id="KW-1133">Transmembrane helix</keyword>
<feature type="transmembrane region" description="Helical" evidence="2">
    <location>
        <begin position="186"/>
        <end position="206"/>
    </location>
</feature>
<gene>
    <name evidence="3" type="ORF">GCM10009539_46050</name>
</gene>
<keyword evidence="4" id="KW-1185">Reference proteome</keyword>
<dbReference type="Gene3D" id="3.40.720.10">
    <property type="entry name" value="Alkaline Phosphatase, subunit A"/>
    <property type="match status" value="1"/>
</dbReference>
<keyword evidence="2" id="KW-0812">Transmembrane</keyword>
<evidence type="ECO:0000256" key="2">
    <source>
        <dbReference type="SAM" id="Phobius"/>
    </source>
</evidence>
<keyword evidence="2" id="KW-0472">Membrane</keyword>